<reference evidence="1 2" key="1">
    <citation type="submission" date="2016-10" db="EMBL/GenBank/DDBJ databases">
        <authorList>
            <person name="de Groot N.N."/>
        </authorList>
    </citation>
    <scope>NUCLEOTIDE SEQUENCE [LARGE SCALE GENOMIC DNA]</scope>
    <source>
        <strain evidence="1 2">DSM 24015</strain>
    </source>
</reference>
<dbReference type="Proteomes" id="UP000198517">
    <property type="component" value="Unassembled WGS sequence"/>
</dbReference>
<dbReference type="RefSeq" id="WP_092737890.1">
    <property type="nucleotide sequence ID" value="NZ_FNAS01000023.1"/>
</dbReference>
<protein>
    <submittedName>
        <fullName evidence="1">Uncharacterized protein</fullName>
    </submittedName>
</protein>
<organism evidence="1 2">
    <name type="scientific">Riemerella columbipharyngis</name>
    <dbReference type="NCBI Taxonomy" id="1071918"/>
    <lineage>
        <taxon>Bacteria</taxon>
        <taxon>Pseudomonadati</taxon>
        <taxon>Bacteroidota</taxon>
        <taxon>Flavobacteriia</taxon>
        <taxon>Flavobacteriales</taxon>
        <taxon>Weeksellaceae</taxon>
        <taxon>Riemerella</taxon>
    </lineage>
</organism>
<sequence length="74" mass="8559">MKSDNIMTDTDFIKQIKKAFVSPNFNEQGEVLEPSIMNALELIDRFKKSVIKEYLTNKNKFKDESRDNDTAVEG</sequence>
<evidence type="ECO:0000313" key="1">
    <source>
        <dbReference type="EMBL" id="SDE75349.1"/>
    </source>
</evidence>
<keyword evidence="2" id="KW-1185">Reference proteome</keyword>
<accession>A0A1G7FHF3</accession>
<proteinExistence type="predicted"/>
<dbReference type="STRING" id="1071918.SAMN05421544_1232"/>
<gene>
    <name evidence="1" type="ORF">SAMN05421544_1232</name>
</gene>
<dbReference type="EMBL" id="FNAS01000023">
    <property type="protein sequence ID" value="SDE75349.1"/>
    <property type="molecule type" value="Genomic_DNA"/>
</dbReference>
<evidence type="ECO:0000313" key="2">
    <source>
        <dbReference type="Proteomes" id="UP000198517"/>
    </source>
</evidence>
<dbReference type="AlphaFoldDB" id="A0A1G7FHF3"/>
<name>A0A1G7FHF3_9FLAO</name>